<dbReference type="PIRSF" id="PIRSF000103">
    <property type="entry name" value="HIBADH"/>
    <property type="match status" value="1"/>
</dbReference>
<organism evidence="5 6">
    <name type="scientific">Brevundimonas subvibrioides</name>
    <dbReference type="NCBI Taxonomy" id="74313"/>
    <lineage>
        <taxon>Bacteria</taxon>
        <taxon>Pseudomonadati</taxon>
        <taxon>Pseudomonadota</taxon>
        <taxon>Alphaproteobacteria</taxon>
        <taxon>Caulobacterales</taxon>
        <taxon>Caulobacteraceae</taxon>
        <taxon>Brevundimonas</taxon>
    </lineage>
</organism>
<dbReference type="Proteomes" id="UP000215595">
    <property type="component" value="Unassembled WGS sequence"/>
</dbReference>
<gene>
    <name evidence="5" type="ORF">B7Z01_14630</name>
</gene>
<dbReference type="InterPro" id="IPR006115">
    <property type="entry name" value="6PGDH_NADP-bd"/>
</dbReference>
<evidence type="ECO:0000259" key="3">
    <source>
        <dbReference type="Pfam" id="PF03446"/>
    </source>
</evidence>
<dbReference type="GO" id="GO:0050661">
    <property type="term" value="F:NADP binding"/>
    <property type="evidence" value="ECO:0007669"/>
    <property type="project" value="InterPro"/>
</dbReference>
<dbReference type="Pfam" id="PF03446">
    <property type="entry name" value="NAD_binding_2"/>
    <property type="match status" value="1"/>
</dbReference>
<dbReference type="GO" id="GO:0016491">
    <property type="term" value="F:oxidoreductase activity"/>
    <property type="evidence" value="ECO:0007669"/>
    <property type="project" value="UniProtKB-KW"/>
</dbReference>
<evidence type="ECO:0000256" key="1">
    <source>
        <dbReference type="ARBA" id="ARBA00023002"/>
    </source>
</evidence>
<protein>
    <submittedName>
        <fullName evidence="5">6-phosphogluconate dehydrogenase</fullName>
    </submittedName>
</protein>
<dbReference type="SUPFAM" id="SSF48179">
    <property type="entry name" value="6-phosphogluconate dehydrogenase C-terminal domain-like"/>
    <property type="match status" value="1"/>
</dbReference>
<name>A0A258FCH4_9CAUL</name>
<dbReference type="EMBL" id="NCEB01000047">
    <property type="protein sequence ID" value="OYX30280.1"/>
    <property type="molecule type" value="Genomic_DNA"/>
</dbReference>
<dbReference type="PANTHER" id="PTHR43580:SF2">
    <property type="entry name" value="CYTOKINE-LIKE NUCLEAR FACTOR N-PAC"/>
    <property type="match status" value="1"/>
</dbReference>
<comment type="caution">
    <text evidence="5">The sequence shown here is derived from an EMBL/GenBank/DDBJ whole genome shotgun (WGS) entry which is preliminary data.</text>
</comment>
<evidence type="ECO:0000313" key="6">
    <source>
        <dbReference type="Proteomes" id="UP000215595"/>
    </source>
</evidence>
<keyword evidence="1" id="KW-0560">Oxidoreductase</keyword>
<accession>A0A258FCH4</accession>
<sequence>MSTPVTFVGFGEAASAFVDGWTVSGRAVRAFDRKTGVPATREAKQADFHRLGVDGRSTMADAVAEAELVLCLVTADQAMAAAREAALSLSPGAMWFDMNSVAPDTKRAAARVIEAVGGRYVDVAVLSPVHPKQRAVPLLVSGPHAEEGAVRLLDLGFSNVTPIGGAVGAAAAVKMIRSVIVKGIEALSAECAIAADQAGVVDAVVASLNASDPGADWAARFDYNLDRMMVHGLRRAAEMEESRATLEALGVGSAMTRATVELQRSIGALGLSPPPEGLAAKLDALTPRSDEAAA</sequence>
<dbReference type="SUPFAM" id="SSF51735">
    <property type="entry name" value="NAD(P)-binding Rossmann-fold domains"/>
    <property type="match status" value="1"/>
</dbReference>
<proteinExistence type="predicted"/>
<evidence type="ECO:0000313" key="5">
    <source>
        <dbReference type="EMBL" id="OYX30280.1"/>
    </source>
</evidence>
<reference evidence="5 6" key="1">
    <citation type="submission" date="2017-03" db="EMBL/GenBank/DDBJ databases">
        <title>Lifting the veil on microbial sulfur biogeochemistry in mining wastewaters.</title>
        <authorList>
            <person name="Kantor R.S."/>
            <person name="Colenbrander Nelson T."/>
            <person name="Marshall S."/>
            <person name="Bennett D."/>
            <person name="Apte S."/>
            <person name="Camacho D."/>
            <person name="Thomas B.C."/>
            <person name="Warren L.A."/>
            <person name="Banfield J.F."/>
        </authorList>
    </citation>
    <scope>NUCLEOTIDE SEQUENCE [LARGE SCALE GENOMIC DNA]</scope>
    <source>
        <strain evidence="5">32-69-9</strain>
    </source>
</reference>
<dbReference type="InterPro" id="IPR036291">
    <property type="entry name" value="NAD(P)-bd_dom_sf"/>
</dbReference>
<dbReference type="Gene3D" id="3.40.50.720">
    <property type="entry name" value="NAD(P)-binding Rossmann-like Domain"/>
    <property type="match status" value="1"/>
</dbReference>
<dbReference type="Pfam" id="PF09130">
    <property type="entry name" value="DUF1932"/>
    <property type="match status" value="1"/>
</dbReference>
<dbReference type="InterPro" id="IPR051265">
    <property type="entry name" value="HIBADH-related_NP60_sf"/>
</dbReference>
<dbReference type="InterPro" id="IPR015814">
    <property type="entry name" value="Pgluconate_DH_NAD-bd_C"/>
</dbReference>
<evidence type="ECO:0000259" key="4">
    <source>
        <dbReference type="Pfam" id="PF09130"/>
    </source>
</evidence>
<feature type="active site" evidence="2">
    <location>
        <position position="174"/>
    </location>
</feature>
<dbReference type="InterPro" id="IPR013328">
    <property type="entry name" value="6PGD_dom2"/>
</dbReference>
<dbReference type="AlphaFoldDB" id="A0A258FCH4"/>
<feature type="domain" description="Phosphogluconate dehydrogenase NAD-binding putative C-terminal" evidence="4">
    <location>
        <begin position="195"/>
        <end position="265"/>
    </location>
</feature>
<feature type="domain" description="6-phosphogluconate dehydrogenase NADP-binding" evidence="3">
    <location>
        <begin position="5"/>
        <end position="142"/>
    </location>
</feature>
<dbReference type="Gene3D" id="1.10.1040.10">
    <property type="entry name" value="N-(1-d-carboxylethyl)-l-norvaline Dehydrogenase, domain 2"/>
    <property type="match status" value="1"/>
</dbReference>
<evidence type="ECO:0000256" key="2">
    <source>
        <dbReference type="PIRSR" id="PIRSR000103-1"/>
    </source>
</evidence>
<dbReference type="InterPro" id="IPR015815">
    <property type="entry name" value="HIBADH-related"/>
</dbReference>
<dbReference type="PANTHER" id="PTHR43580">
    <property type="entry name" value="OXIDOREDUCTASE GLYR1-RELATED"/>
    <property type="match status" value="1"/>
</dbReference>
<dbReference type="InterPro" id="IPR008927">
    <property type="entry name" value="6-PGluconate_DH-like_C_sf"/>
</dbReference>